<sequence length="44" mass="4997">MLAFRDRISQAETNGEPWAKHCIQRGLELTHERGSGFGWRGLAL</sequence>
<name>G2ZM68_9RALS</name>
<organism evidence="1">
    <name type="scientific">blood disease bacterium R229</name>
    <dbReference type="NCBI Taxonomy" id="741978"/>
    <lineage>
        <taxon>Bacteria</taxon>
        <taxon>Pseudomonadati</taxon>
        <taxon>Pseudomonadota</taxon>
        <taxon>Betaproteobacteria</taxon>
        <taxon>Burkholderiales</taxon>
        <taxon>Burkholderiaceae</taxon>
        <taxon>Ralstonia</taxon>
        <taxon>Ralstonia solanacearum species complex</taxon>
    </lineage>
</organism>
<accession>G2ZM68</accession>
<reference evidence="1" key="2">
    <citation type="submission" date="2011-04" db="EMBL/GenBank/DDBJ databases">
        <authorList>
            <person name="Genoscope - CEA"/>
        </authorList>
    </citation>
    <scope>NUCLEOTIDE SEQUENCE</scope>
    <source>
        <strain evidence="1">R229</strain>
    </source>
</reference>
<gene>
    <name evidence="1" type="ORF">BDB_80575</name>
</gene>
<proteinExistence type="predicted"/>
<dbReference type="AlphaFoldDB" id="G2ZM68"/>
<protein>
    <submittedName>
        <fullName evidence="1">Hypothethical protein</fullName>
    </submittedName>
</protein>
<reference evidence="1" key="1">
    <citation type="journal article" date="2011" name="PLoS ONE">
        <title>Ralstonia syzygii, the Blood Disease Bacterium and some Asian R. solanacearum strains form a single genomic species despite divergent lifestyles.</title>
        <authorList>
            <person name="Remenant B."/>
            <person name="de Cambiaire J.C."/>
            <person name="Cellier G."/>
            <person name="Jacobs J.M."/>
            <person name="Mangenot S."/>
            <person name="Barbe V."/>
            <person name="Lajus A."/>
            <person name="Vallenet D."/>
            <person name="Medigue C."/>
            <person name="Fegan M."/>
            <person name="Allen C."/>
            <person name="Prior P."/>
        </authorList>
    </citation>
    <scope>NUCLEOTIDE SEQUENCE</scope>
    <source>
        <strain evidence="1">R229</strain>
    </source>
</reference>
<evidence type="ECO:0000313" key="1">
    <source>
        <dbReference type="EMBL" id="CCA80181.1"/>
    </source>
</evidence>
<dbReference type="EMBL" id="FR854064">
    <property type="protein sequence ID" value="CCA80181.1"/>
    <property type="molecule type" value="Genomic_DNA"/>
</dbReference>